<dbReference type="Proteomes" id="UP000237846">
    <property type="component" value="Unassembled WGS sequence"/>
</dbReference>
<sequence length="83" mass="9070">MAMTEPVMLSSAPQVLLGVAHDVVSKTRQVPRPRFARAEEALAEAPAAPVRATAASNAPQMVWELVATEDGRQRPECRWTMND</sequence>
<reference evidence="1 2" key="1">
    <citation type="submission" date="2018-03" db="EMBL/GenBank/DDBJ databases">
        <title>Genomic Encyclopedia of Archaeal and Bacterial Type Strains, Phase II (KMG-II): from individual species to whole genera.</title>
        <authorList>
            <person name="Goeker M."/>
        </authorList>
    </citation>
    <scope>NUCLEOTIDE SEQUENCE [LARGE SCALE GENOMIC DNA]</scope>
    <source>
        <strain evidence="1 2">DSM 45601</strain>
    </source>
</reference>
<protein>
    <submittedName>
        <fullName evidence="1">Uncharacterized protein</fullName>
    </submittedName>
</protein>
<evidence type="ECO:0000313" key="2">
    <source>
        <dbReference type="Proteomes" id="UP000237846"/>
    </source>
</evidence>
<comment type="caution">
    <text evidence="1">The sequence shown here is derived from an EMBL/GenBank/DDBJ whole genome shotgun (WGS) entry which is preliminary data.</text>
</comment>
<name>A0A2T0Q6T3_9ACTN</name>
<gene>
    <name evidence="1" type="ORF">CLV72_103129</name>
</gene>
<dbReference type="EMBL" id="PVZC01000003">
    <property type="protein sequence ID" value="PRX99528.1"/>
    <property type="molecule type" value="Genomic_DNA"/>
</dbReference>
<evidence type="ECO:0000313" key="1">
    <source>
        <dbReference type="EMBL" id="PRX99528.1"/>
    </source>
</evidence>
<dbReference type="AlphaFoldDB" id="A0A2T0Q6T3"/>
<keyword evidence="2" id="KW-1185">Reference proteome</keyword>
<proteinExistence type="predicted"/>
<organism evidence="1 2">
    <name type="scientific">Allonocardiopsis opalescens</name>
    <dbReference type="NCBI Taxonomy" id="1144618"/>
    <lineage>
        <taxon>Bacteria</taxon>
        <taxon>Bacillati</taxon>
        <taxon>Actinomycetota</taxon>
        <taxon>Actinomycetes</taxon>
        <taxon>Streptosporangiales</taxon>
        <taxon>Allonocardiopsis</taxon>
    </lineage>
</organism>
<accession>A0A2T0Q6T3</accession>